<dbReference type="InterPro" id="IPR010131">
    <property type="entry name" value="MdtP/NodT-like"/>
</dbReference>
<keyword evidence="7 8" id="KW-0449">Lipoprotein</keyword>
<accession>A0A1G7S0F3</accession>
<protein>
    <submittedName>
        <fullName evidence="9">Efflux transporter, outer membrane factor (OMF) lipoprotein, NodT family</fullName>
    </submittedName>
</protein>
<evidence type="ECO:0000256" key="2">
    <source>
        <dbReference type="ARBA" id="ARBA00022452"/>
    </source>
</evidence>
<dbReference type="GO" id="GO:0009279">
    <property type="term" value="C:cell outer membrane"/>
    <property type="evidence" value="ECO:0007669"/>
    <property type="project" value="UniProtKB-SubCell"/>
</dbReference>
<evidence type="ECO:0000313" key="10">
    <source>
        <dbReference type="Proteomes" id="UP000182894"/>
    </source>
</evidence>
<keyword evidence="5 8" id="KW-0564">Palmitate</keyword>
<keyword evidence="6" id="KW-0998">Cell outer membrane</keyword>
<keyword evidence="2 8" id="KW-1134">Transmembrane beta strand</keyword>
<dbReference type="PANTHER" id="PTHR30203">
    <property type="entry name" value="OUTER MEMBRANE CATION EFFLUX PROTEIN"/>
    <property type="match status" value="1"/>
</dbReference>
<dbReference type="Pfam" id="PF02321">
    <property type="entry name" value="OEP"/>
    <property type="match status" value="2"/>
</dbReference>
<evidence type="ECO:0000256" key="7">
    <source>
        <dbReference type="ARBA" id="ARBA00023288"/>
    </source>
</evidence>
<keyword evidence="4 8" id="KW-0472">Membrane</keyword>
<evidence type="ECO:0000256" key="5">
    <source>
        <dbReference type="ARBA" id="ARBA00023139"/>
    </source>
</evidence>
<dbReference type="NCBIfam" id="TIGR01845">
    <property type="entry name" value="outer_NodT"/>
    <property type="match status" value="1"/>
</dbReference>
<dbReference type="OrthoDB" id="9770517at2"/>
<dbReference type="EMBL" id="FNCO01000001">
    <property type="protein sequence ID" value="SDG16506.1"/>
    <property type="molecule type" value="Genomic_DNA"/>
</dbReference>
<dbReference type="Gene3D" id="1.20.1600.10">
    <property type="entry name" value="Outer membrane efflux proteins (OEP)"/>
    <property type="match status" value="1"/>
</dbReference>
<evidence type="ECO:0000313" key="9">
    <source>
        <dbReference type="EMBL" id="SDG16506.1"/>
    </source>
</evidence>
<reference evidence="10" key="1">
    <citation type="submission" date="2016-10" db="EMBL/GenBank/DDBJ databases">
        <authorList>
            <person name="Varghese N."/>
            <person name="Submissions S."/>
        </authorList>
    </citation>
    <scope>NUCLEOTIDE SEQUENCE [LARGE SCALE GENOMIC DNA]</scope>
    <source>
        <strain evidence="10">ATCC 700689</strain>
    </source>
</reference>
<organism evidence="9 10">
    <name type="scientific">Pseudomonas abietaniphila</name>
    <dbReference type="NCBI Taxonomy" id="89065"/>
    <lineage>
        <taxon>Bacteria</taxon>
        <taxon>Pseudomonadati</taxon>
        <taxon>Pseudomonadota</taxon>
        <taxon>Gammaproteobacteria</taxon>
        <taxon>Pseudomonadales</taxon>
        <taxon>Pseudomonadaceae</taxon>
        <taxon>Pseudomonas</taxon>
    </lineage>
</organism>
<evidence type="ECO:0000256" key="3">
    <source>
        <dbReference type="ARBA" id="ARBA00022692"/>
    </source>
</evidence>
<sequence length="501" mass="53976">MSRLVLTLWARVGGNFSSSAPSASVSTFRPTRFRGLTLAALTVALSACQVGHDFQPPVNTVQVDWLPTQGEQAPSRPQATPIKPRWWEVFNDPLLSSLIDQAGDANLDLKIASTRLEQSRAARQVVAGNQLPSVSAGMSYQRARNSGEGLLDPAGVNGKSAFNLWDGGLDASWEVDLWGRVKREVEAADASVAVADNDRRGVLLSVQAETARDYLQLRGVQHTLAVTRDNLAVSRNSLELSNARLASGVATDLDVAQAAAQVATVQARVPLLEQRQAQLINALSLLLAQTPRTLQSALQKPVDRTPLPAAIPVGLPSELAQRRPDIRQAEARLHVAAASVGVAEGDFYPRIVLSGNVGFQSLQLADFGSWGARQFGIGPQLSVPIFEGGRLRGMLHLREAQEQEAALNYQKTVLRAWQEIDDSMSLYNASQLQQHTLQEAVRQNQIALNNAKEQYKAGAVDFLNVLTVQQALLASQEQQVASATAQTLALVGLYASLGGGW</sequence>
<comment type="similarity">
    <text evidence="1 8">Belongs to the outer membrane factor (OMF) (TC 1.B.17) family.</text>
</comment>
<gene>
    <name evidence="9" type="ORF">SAMN05216605_101315</name>
</gene>
<keyword evidence="3 8" id="KW-0812">Transmembrane</keyword>
<evidence type="ECO:0000256" key="6">
    <source>
        <dbReference type="ARBA" id="ARBA00023237"/>
    </source>
</evidence>
<dbReference type="PANTHER" id="PTHR30203:SF25">
    <property type="entry name" value="OUTER MEMBRANE PROTEIN-RELATED"/>
    <property type="match status" value="1"/>
</dbReference>
<keyword evidence="10" id="KW-1185">Reference proteome</keyword>
<evidence type="ECO:0000256" key="4">
    <source>
        <dbReference type="ARBA" id="ARBA00023136"/>
    </source>
</evidence>
<proteinExistence type="inferred from homology"/>
<dbReference type="AlphaFoldDB" id="A0A1G7S0F3"/>
<name>A0A1G7S0F3_9PSED</name>
<comment type="subcellular location">
    <subcellularLocation>
        <location evidence="8">Cell outer membrane</location>
        <topology evidence="8">Lipid-anchor</topology>
    </subcellularLocation>
</comment>
<dbReference type="GO" id="GO:0015562">
    <property type="term" value="F:efflux transmembrane transporter activity"/>
    <property type="evidence" value="ECO:0007669"/>
    <property type="project" value="InterPro"/>
</dbReference>
<dbReference type="Proteomes" id="UP000182894">
    <property type="component" value="Unassembled WGS sequence"/>
</dbReference>
<dbReference type="STRING" id="89065.SAMN05216605_101315"/>
<dbReference type="SUPFAM" id="SSF56954">
    <property type="entry name" value="Outer membrane efflux proteins (OEP)"/>
    <property type="match status" value="1"/>
</dbReference>
<evidence type="ECO:0000256" key="8">
    <source>
        <dbReference type="RuleBase" id="RU362097"/>
    </source>
</evidence>
<evidence type="ECO:0000256" key="1">
    <source>
        <dbReference type="ARBA" id="ARBA00007613"/>
    </source>
</evidence>
<dbReference type="InterPro" id="IPR003423">
    <property type="entry name" value="OMP_efflux"/>
</dbReference>
<dbReference type="Gene3D" id="2.20.200.10">
    <property type="entry name" value="Outer membrane efflux proteins (OEP)"/>
    <property type="match status" value="1"/>
</dbReference>